<sequence>MGERGALAAPGDRDAGGCYRSRDGTMVVRGERREAERAMQAIGEASGSLEALGETQGDAVRPGVRDRHASDSGVLSRRRKHWVVQEHAGAGSAPRGSG</sequence>
<feature type="region of interest" description="Disordered" evidence="1">
    <location>
        <begin position="1"/>
        <end position="20"/>
    </location>
</feature>
<feature type="region of interest" description="Disordered" evidence="1">
    <location>
        <begin position="53"/>
        <end position="79"/>
    </location>
</feature>
<name>A0A6J4JNI8_9CHLR</name>
<dbReference type="EMBL" id="CADCTR010001137">
    <property type="protein sequence ID" value="CAA9283158.1"/>
    <property type="molecule type" value="Genomic_DNA"/>
</dbReference>
<proteinExistence type="predicted"/>
<evidence type="ECO:0000313" key="2">
    <source>
        <dbReference type="EMBL" id="CAA9283158.1"/>
    </source>
</evidence>
<gene>
    <name evidence="2" type="ORF">AVDCRST_MAG93-3327</name>
</gene>
<reference evidence="2" key="1">
    <citation type="submission" date="2020-02" db="EMBL/GenBank/DDBJ databases">
        <authorList>
            <person name="Meier V. D."/>
        </authorList>
    </citation>
    <scope>NUCLEOTIDE SEQUENCE</scope>
    <source>
        <strain evidence="2">AVDCRST_MAG93</strain>
    </source>
</reference>
<protein>
    <submittedName>
        <fullName evidence="2">Uncharacterized protein</fullName>
    </submittedName>
</protein>
<organism evidence="2">
    <name type="scientific">uncultured Chloroflexia bacterium</name>
    <dbReference type="NCBI Taxonomy" id="1672391"/>
    <lineage>
        <taxon>Bacteria</taxon>
        <taxon>Bacillati</taxon>
        <taxon>Chloroflexota</taxon>
        <taxon>Chloroflexia</taxon>
        <taxon>environmental samples</taxon>
    </lineage>
</organism>
<feature type="compositionally biased region" description="Basic and acidic residues" evidence="1">
    <location>
        <begin position="11"/>
        <end position="20"/>
    </location>
</feature>
<evidence type="ECO:0000256" key="1">
    <source>
        <dbReference type="SAM" id="MobiDB-lite"/>
    </source>
</evidence>
<accession>A0A6J4JNI8</accession>
<dbReference type="AlphaFoldDB" id="A0A6J4JNI8"/>